<protein>
    <submittedName>
        <fullName evidence="5">FG-GAP-like repeat-containing protein</fullName>
    </submittedName>
</protein>
<dbReference type="Proteomes" id="UP001589797">
    <property type="component" value="Unassembled WGS sequence"/>
</dbReference>
<dbReference type="EMBL" id="JBHLWI010000083">
    <property type="protein sequence ID" value="MFC0264670.1"/>
    <property type="molecule type" value="Genomic_DNA"/>
</dbReference>
<dbReference type="RefSeq" id="WP_382389245.1">
    <property type="nucleotide sequence ID" value="NZ_JBHLWI010000083.1"/>
</dbReference>
<dbReference type="PANTHER" id="PTHR16026:SF0">
    <property type="entry name" value="CARTILAGE ACIDIC PROTEIN 1"/>
    <property type="match status" value="1"/>
</dbReference>
<dbReference type="Pfam" id="PF01839">
    <property type="entry name" value="FG-GAP"/>
    <property type="match status" value="1"/>
</dbReference>
<evidence type="ECO:0000313" key="5">
    <source>
        <dbReference type="EMBL" id="MFC0264670.1"/>
    </source>
</evidence>
<dbReference type="PROSITE" id="PS51257">
    <property type="entry name" value="PROKAR_LIPOPROTEIN"/>
    <property type="match status" value="1"/>
</dbReference>
<feature type="domain" description="ASPIC/UnbV" evidence="4">
    <location>
        <begin position="520"/>
        <end position="587"/>
    </location>
</feature>
<sequence>MRISLISISLSLIILLSFLSCSKKSDTLFELRSPDDTGISFNNLIIETDTFNILTDEYIFNGGGVAVGDFNNDGLPDLYFTGNQVSNKLYINKGNLKFEDITESSGTGSADRWSTGVTVVDINGDGWLDIYVSAAMYMDKAKRANMLFVNQGLDADGHPYFKELAAQYGIAEDGNSMMASFFDYNNDGFLDLYVLNNEQYKGTPSNFRGKITDGSAINNDRLYKNNGDGTFTNVTIEAGITIEGFGLGLAVADINQDGWLDIYVSNDYTPNDILYINNQDGTFSNKTKEYIRHQSMFSMGSDISDYNNDGYLDIITLDMLGENNFRKKTTISKNSYQTYINNEQWGYEYQHVRNMLHVGNGPGIPSSEIGFLAGVYQTDWSWSPLFVDMDNDGQRDLLITNGFPRDITDKDFANYRADVGSVASVRQLLDSIPIVKIPNYAYQNKGDWTFDDIGDKWGLNKPSFSNGAVFVDLDGDGDLDYVVNNINDPAFVFENKLNQRKAVPNYLRVKLKGHSNNPMGIGAKVALRLDNGEFLYHEQQVSRGYMSAVEDVIHFGLGDQAVQSIEVFWQDGKYQQKQDIGINQVLTIDYKEAKDQSLSSLQFPFTPRKTTPMIAEISSDLGVDYVHQEEDKIDYNVQRTLPHKLTQFGPSLTVGDINGDGLEDFIVGSSAGNSPMLYMQQSNGQFAGKEMFSNQAEKRFEEMGMVLFDLDNDGDLDLYLVSGSAEFAPGADEYVDRIYLNDGKGNFTKGEGLMSELKASGTVVRAADFDGDGFVDLFVGGRTPIAQYPMPEQSVIFKNNNGKLEDITDEIAPGLRNVGMVMDALWTDVDNDGLVDLMVVGELMPITIFRNTGGRFERSSNSGLENYLGWWNSVVSGDFDGDGDMDYVVGNLGANNYYHPSAERPVTVYGKDFDGNKSIDPVIFTYFKDNAGQYISVPAHYWDDLYGQSTLFRRKFSRYKEFARITEESLFTPAELEGALKLKGNYDRTSYVENLGGGKFKVHALPLLAQIAPVNGMVVEDINGDGNLDIMMLGNDYGNEVFSGRYDAFTGLVLLGQGDGNFDPVRSVDSGFVVSGDAKSMAVIMGSNGKPIFLSTQNRGRLLMHQATSGKVGKVYQPEPHIHTLLIGSPDGKTHRLEVNNRSGFISNSKASVVLPANIQSLKGVDYSGNVVDLAY</sequence>
<keyword evidence="1" id="KW-0732">Signal</keyword>
<dbReference type="InterPro" id="IPR028994">
    <property type="entry name" value="Integrin_alpha_N"/>
</dbReference>
<comment type="caution">
    <text evidence="5">The sequence shown here is derived from an EMBL/GenBank/DDBJ whole genome shotgun (WGS) entry which is preliminary data.</text>
</comment>
<dbReference type="InterPro" id="IPR027039">
    <property type="entry name" value="Crtac1"/>
</dbReference>
<keyword evidence="2" id="KW-0677">Repeat</keyword>
<dbReference type="Gene3D" id="2.130.10.130">
    <property type="entry name" value="Integrin alpha, N-terminal"/>
    <property type="match status" value="3"/>
</dbReference>
<dbReference type="InterPro" id="IPR011519">
    <property type="entry name" value="UnbV_ASPIC"/>
</dbReference>
<dbReference type="SMART" id="SM00191">
    <property type="entry name" value="Int_alpha"/>
    <property type="match status" value="4"/>
</dbReference>
<dbReference type="Pfam" id="PF07593">
    <property type="entry name" value="UnbV_ASPIC"/>
    <property type="match status" value="1"/>
</dbReference>
<dbReference type="SUPFAM" id="SSF69318">
    <property type="entry name" value="Integrin alpha N-terminal domain"/>
    <property type="match status" value="3"/>
</dbReference>
<dbReference type="InterPro" id="IPR013519">
    <property type="entry name" value="Int_alpha_beta-p"/>
</dbReference>
<dbReference type="InterPro" id="IPR013517">
    <property type="entry name" value="FG-GAP"/>
</dbReference>
<accession>A0ABV6FXQ5</accession>
<evidence type="ECO:0000313" key="6">
    <source>
        <dbReference type="Proteomes" id="UP001589797"/>
    </source>
</evidence>
<evidence type="ECO:0000256" key="1">
    <source>
        <dbReference type="ARBA" id="ARBA00022729"/>
    </source>
</evidence>
<name>A0ABV6FXQ5_9BACT</name>
<evidence type="ECO:0000256" key="2">
    <source>
        <dbReference type="ARBA" id="ARBA00022737"/>
    </source>
</evidence>
<keyword evidence="6" id="KW-1185">Reference proteome</keyword>
<gene>
    <name evidence="5" type="ORF">ACFFIP_18430</name>
</gene>
<evidence type="ECO:0000256" key="3">
    <source>
        <dbReference type="ARBA" id="ARBA00023180"/>
    </source>
</evidence>
<reference evidence="5 6" key="1">
    <citation type="submission" date="2024-09" db="EMBL/GenBank/DDBJ databases">
        <authorList>
            <person name="Sun Q."/>
            <person name="Mori K."/>
        </authorList>
    </citation>
    <scope>NUCLEOTIDE SEQUENCE [LARGE SCALE GENOMIC DNA]</scope>
    <source>
        <strain evidence="5 6">CCM 7650</strain>
    </source>
</reference>
<dbReference type="Pfam" id="PF13517">
    <property type="entry name" value="FG-GAP_3"/>
    <property type="match status" value="4"/>
</dbReference>
<dbReference type="PANTHER" id="PTHR16026">
    <property type="entry name" value="CARTILAGE ACIDIC PROTEIN 1"/>
    <property type="match status" value="1"/>
</dbReference>
<keyword evidence="3" id="KW-0325">Glycoprotein</keyword>
<evidence type="ECO:0000259" key="4">
    <source>
        <dbReference type="Pfam" id="PF07593"/>
    </source>
</evidence>
<organism evidence="5 6">
    <name type="scientific">Fontibacter flavus</name>
    <dbReference type="NCBI Taxonomy" id="654838"/>
    <lineage>
        <taxon>Bacteria</taxon>
        <taxon>Pseudomonadati</taxon>
        <taxon>Bacteroidota</taxon>
        <taxon>Cytophagia</taxon>
        <taxon>Cytophagales</taxon>
        <taxon>Cyclobacteriaceae</taxon>
        <taxon>Fontibacter</taxon>
    </lineage>
</organism>
<proteinExistence type="predicted"/>